<keyword evidence="6" id="KW-0963">Cytoplasm</keyword>
<evidence type="ECO:0000313" key="19">
    <source>
        <dbReference type="Proteomes" id="UP000465712"/>
    </source>
</evidence>
<gene>
    <name evidence="18" type="primary">fliI</name>
    <name evidence="18" type="ORF">CAG72_07125</name>
</gene>
<dbReference type="PANTHER" id="PTHR15184">
    <property type="entry name" value="ATP SYNTHASE"/>
    <property type="match status" value="1"/>
</dbReference>
<name>A0A7X4WNE9_9GAMM</name>
<accession>A0A7X4WNE9</accession>
<keyword evidence="9" id="KW-1005">Bacterial flagellum biogenesis</keyword>
<dbReference type="EC" id="7.1.2.2" evidence="3"/>
<keyword evidence="5" id="KW-0813">Transport</keyword>
<evidence type="ECO:0000256" key="16">
    <source>
        <dbReference type="ARBA" id="ARBA00034006"/>
    </source>
</evidence>
<dbReference type="InterPro" id="IPR020005">
    <property type="entry name" value="FliI_clade1"/>
</dbReference>
<dbReference type="InterPro" id="IPR050053">
    <property type="entry name" value="ATPase_alpha/beta_chains"/>
</dbReference>
<keyword evidence="12" id="KW-1278">Translocase</keyword>
<dbReference type="Gene3D" id="3.40.50.12240">
    <property type="match status" value="1"/>
</dbReference>
<dbReference type="EMBL" id="WXWW01000107">
    <property type="protein sequence ID" value="NAW64985.1"/>
    <property type="molecule type" value="Genomic_DNA"/>
</dbReference>
<dbReference type="GO" id="GO:0030254">
    <property type="term" value="P:protein secretion by the type III secretion system"/>
    <property type="evidence" value="ECO:0007669"/>
    <property type="project" value="InterPro"/>
</dbReference>
<proteinExistence type="inferred from homology"/>
<evidence type="ECO:0000256" key="2">
    <source>
        <dbReference type="ARBA" id="ARBA00008936"/>
    </source>
</evidence>
<keyword evidence="18" id="KW-0282">Flagellum</keyword>
<dbReference type="InterPro" id="IPR000194">
    <property type="entry name" value="ATPase_F1/V1/A1_a/bsu_nucl-bd"/>
</dbReference>
<dbReference type="InterPro" id="IPR003593">
    <property type="entry name" value="AAA+_ATPase"/>
</dbReference>
<dbReference type="Pfam" id="PF18269">
    <property type="entry name" value="T3SS_ATPase_C"/>
    <property type="match status" value="1"/>
</dbReference>
<evidence type="ECO:0000256" key="4">
    <source>
        <dbReference type="ARBA" id="ARBA00020580"/>
    </source>
</evidence>
<comment type="caution">
    <text evidence="18">The sequence shown here is derived from an EMBL/GenBank/DDBJ whole genome shotgun (WGS) entry which is preliminary data.</text>
</comment>
<comment type="subcellular location">
    <subcellularLocation>
        <location evidence="1">Cytoplasm</location>
    </subcellularLocation>
</comment>
<keyword evidence="11" id="KW-0653">Protein transport</keyword>
<dbReference type="SUPFAM" id="SSF52540">
    <property type="entry name" value="P-loop containing nucleoside triphosphate hydrolases"/>
    <property type="match status" value="1"/>
</dbReference>
<dbReference type="CDD" id="cd01136">
    <property type="entry name" value="ATPase_flagellum-secretory_path_III"/>
    <property type="match status" value="1"/>
</dbReference>
<dbReference type="GO" id="GO:0044780">
    <property type="term" value="P:bacterial-type flagellum assembly"/>
    <property type="evidence" value="ECO:0007669"/>
    <property type="project" value="InterPro"/>
</dbReference>
<evidence type="ECO:0000313" key="18">
    <source>
        <dbReference type="EMBL" id="NAW64985.1"/>
    </source>
</evidence>
<dbReference type="GO" id="GO:0005737">
    <property type="term" value="C:cytoplasm"/>
    <property type="evidence" value="ECO:0007669"/>
    <property type="project" value="UniProtKB-SubCell"/>
</dbReference>
<evidence type="ECO:0000259" key="17">
    <source>
        <dbReference type="SMART" id="SM00382"/>
    </source>
</evidence>
<evidence type="ECO:0000256" key="1">
    <source>
        <dbReference type="ARBA" id="ARBA00004496"/>
    </source>
</evidence>
<organism evidence="18 19">
    <name type="scientific">Photobacterium halotolerans</name>
    <dbReference type="NCBI Taxonomy" id="265726"/>
    <lineage>
        <taxon>Bacteria</taxon>
        <taxon>Pseudomonadati</taxon>
        <taxon>Pseudomonadota</taxon>
        <taxon>Gammaproteobacteria</taxon>
        <taxon>Vibrionales</taxon>
        <taxon>Vibrionaceae</taxon>
        <taxon>Photobacterium</taxon>
    </lineage>
</organism>
<evidence type="ECO:0000256" key="10">
    <source>
        <dbReference type="ARBA" id="ARBA00022840"/>
    </source>
</evidence>
<reference evidence="18 19" key="1">
    <citation type="submission" date="2017-05" db="EMBL/GenBank/DDBJ databases">
        <title>High clonality and local adaptation shapes Vibrionaceae linages within an endangered oasis.</title>
        <authorList>
            <person name="Vazquez-Rosas-Landa M."/>
        </authorList>
    </citation>
    <scope>NUCLEOTIDE SEQUENCE [LARGE SCALE GENOMIC DNA]</scope>
    <source>
        <strain evidence="18 19">P46_P4S1P180</strain>
    </source>
</reference>
<dbReference type="GO" id="GO:0030257">
    <property type="term" value="C:type III protein secretion system complex"/>
    <property type="evidence" value="ECO:0007669"/>
    <property type="project" value="InterPro"/>
</dbReference>
<keyword evidence="8" id="KW-0375">Hydrogen ion transport</keyword>
<dbReference type="InterPro" id="IPR005714">
    <property type="entry name" value="ATPase_T3SS_FliI/YscN"/>
</dbReference>
<sequence>MPDWKPAWKRCASTCWRIRRCRRQRLKPVIPQQQKRRRVSVSDGAFHDRLNDAIASMSSIPIARVTGRLVKVNGLMLQAVGCKFRLEQRCLVETDDGEAIEAQVVGFDRDVAYLMPVRQLGGLYAGARVVPLDGDSTVALGDHWLGRVVNGLGEPFDDLGPLKGGEKVSLNPSPINPLKRRLVDTPLDVGIRAINGLLTLGKGQRIGLMAGSGVGKSVLMGMITKNTKADIVVVGLIGERGREVREFIQRNLGAEGMKRAVVIAAPADESPLMRLRATKLCHRVAEYYRDKGKDVLLLMDSLTRYAMAQREIALSLGEPPASRGYPPSVFSQLPQLLERAGNGEHPDGSLTAIYTVLADGDDQQDPVVDSARAILDGHVVLSRTLAEQGHYPAIDINASISRCMSNCTENSHVTVANRFRQLNANYLQVKELLPLGGYQPGQDAELDLSVQVFPQLKDFLVQQVDEVTDYQQSLVRLAELFTQTQQG</sequence>
<evidence type="ECO:0000256" key="12">
    <source>
        <dbReference type="ARBA" id="ARBA00022967"/>
    </source>
</evidence>
<dbReference type="GO" id="GO:0005524">
    <property type="term" value="F:ATP binding"/>
    <property type="evidence" value="ECO:0007669"/>
    <property type="project" value="UniProtKB-KW"/>
</dbReference>
<dbReference type="Proteomes" id="UP000465712">
    <property type="component" value="Unassembled WGS sequence"/>
</dbReference>
<comment type="similarity">
    <text evidence="2">Belongs to the ATPase alpha/beta chains family.</text>
</comment>
<keyword evidence="15" id="KW-0066">ATP synthesis</keyword>
<dbReference type="GO" id="GO:0008564">
    <property type="term" value="F:protein-exporting ATPase activity"/>
    <property type="evidence" value="ECO:0007669"/>
    <property type="project" value="UniProtKB-EC"/>
</dbReference>
<dbReference type="PANTHER" id="PTHR15184:SF81">
    <property type="entry name" value="FLAGELLUM-SPECIFIC ATP SYNTHASE"/>
    <property type="match status" value="1"/>
</dbReference>
<evidence type="ECO:0000256" key="11">
    <source>
        <dbReference type="ARBA" id="ARBA00022927"/>
    </source>
</evidence>
<dbReference type="InterPro" id="IPR040627">
    <property type="entry name" value="T3SS_ATPase_C"/>
</dbReference>
<dbReference type="Pfam" id="PF00006">
    <property type="entry name" value="ATP-synt_ab"/>
    <property type="match status" value="1"/>
</dbReference>
<keyword evidence="18" id="KW-0969">Cilium</keyword>
<dbReference type="GO" id="GO:0016887">
    <property type="term" value="F:ATP hydrolysis activity"/>
    <property type="evidence" value="ECO:0007669"/>
    <property type="project" value="InterPro"/>
</dbReference>
<evidence type="ECO:0000256" key="5">
    <source>
        <dbReference type="ARBA" id="ARBA00022448"/>
    </source>
</evidence>
<evidence type="ECO:0000256" key="7">
    <source>
        <dbReference type="ARBA" id="ARBA00022741"/>
    </source>
</evidence>
<keyword evidence="18" id="KW-0966">Cell projection</keyword>
<evidence type="ECO:0000256" key="9">
    <source>
        <dbReference type="ARBA" id="ARBA00022795"/>
    </source>
</evidence>
<dbReference type="PROSITE" id="PS00152">
    <property type="entry name" value="ATPASE_ALPHA_BETA"/>
    <property type="match status" value="1"/>
</dbReference>
<evidence type="ECO:0000256" key="6">
    <source>
        <dbReference type="ARBA" id="ARBA00022490"/>
    </source>
</evidence>
<evidence type="ECO:0000256" key="3">
    <source>
        <dbReference type="ARBA" id="ARBA00012473"/>
    </source>
</evidence>
<dbReference type="SMART" id="SM00382">
    <property type="entry name" value="AAA"/>
    <property type="match status" value="1"/>
</dbReference>
<evidence type="ECO:0000256" key="8">
    <source>
        <dbReference type="ARBA" id="ARBA00022781"/>
    </source>
</evidence>
<dbReference type="InterPro" id="IPR020003">
    <property type="entry name" value="ATPase_a/bsu_AS"/>
</dbReference>
<dbReference type="NCBIfam" id="TIGR01026">
    <property type="entry name" value="fliI_yscN"/>
    <property type="match status" value="1"/>
</dbReference>
<dbReference type="GO" id="GO:0046933">
    <property type="term" value="F:proton-transporting ATP synthase activity, rotational mechanism"/>
    <property type="evidence" value="ECO:0007669"/>
    <property type="project" value="TreeGrafter"/>
</dbReference>
<dbReference type="GO" id="GO:0071973">
    <property type="term" value="P:bacterial-type flagellum-dependent cell motility"/>
    <property type="evidence" value="ECO:0007669"/>
    <property type="project" value="InterPro"/>
</dbReference>
<dbReference type="AlphaFoldDB" id="A0A7X4WNE9"/>
<keyword evidence="7" id="KW-0547">Nucleotide-binding</keyword>
<dbReference type="CDD" id="cd18117">
    <property type="entry name" value="ATP-synt_flagellum-secretory_path_III_N"/>
    <property type="match status" value="1"/>
</dbReference>
<dbReference type="InterPro" id="IPR027417">
    <property type="entry name" value="P-loop_NTPase"/>
</dbReference>
<keyword evidence="14" id="KW-1006">Bacterial flagellum protein export</keyword>
<evidence type="ECO:0000256" key="13">
    <source>
        <dbReference type="ARBA" id="ARBA00023065"/>
    </source>
</evidence>
<keyword evidence="10" id="KW-0067">ATP-binding</keyword>
<feature type="domain" description="AAA+ ATPase" evidence="17">
    <location>
        <begin position="202"/>
        <end position="385"/>
    </location>
</feature>
<dbReference type="NCBIfam" id="TIGR03496">
    <property type="entry name" value="FliI_clade1"/>
    <property type="match status" value="1"/>
</dbReference>
<keyword evidence="13" id="KW-0406">Ion transport</keyword>
<evidence type="ECO:0000256" key="14">
    <source>
        <dbReference type="ARBA" id="ARBA00023225"/>
    </source>
</evidence>
<evidence type="ECO:0000256" key="15">
    <source>
        <dbReference type="ARBA" id="ARBA00023310"/>
    </source>
</evidence>
<dbReference type="FunFam" id="3.40.50.12240:FF:000002">
    <property type="entry name" value="Flagellum-specific ATP synthase FliI"/>
    <property type="match status" value="1"/>
</dbReference>
<protein>
    <recommendedName>
        <fullName evidence="4">Flagellum-specific ATP synthase</fullName>
        <ecNumber evidence="3">7.1.2.2</ecNumber>
    </recommendedName>
</protein>
<comment type="catalytic activity">
    <reaction evidence="16">
        <text>ATP + H2O + cellular proteinSide 1 = ADP + phosphate + cellular proteinSide 2.</text>
        <dbReference type="EC" id="7.4.2.8"/>
    </reaction>
</comment>